<sequence length="664" mass="72888">MPKFYRQDHVIFCGNKKKITVTVEQTSPSNTQVEKVFVRLKEQQGLIVEYNAFGQMLADLLSKCLTEETSNSPRYVLQFSETLEPHILEIVETTDFRRLTHLAINFTAASDETLKAYLVSYIKKLKASHELTLEKSRNSESVLSQQLASSSQTIELLKSKHSSELSALQEAHKDELSGLRLKLESQASLLATSTVREDELKSQIAALSKTLKETESTLTSVRGENDTQKSEILSLKVKIEQLQSNLSQLTAKHDSMESMFAVEQRRASSFESECSAQRNQLRETQEDLQKKVKQVEKLEKLMKQQVSEVTKANSIIKQLQKELKVTHNKAKLRGQVATEQEKVLTAKESELEEVQTALQELRGRLQAEEGRREQGEVQISRLQASLEEAKKTIENNENIISWLNRQISESYTRSWQQRLKSTGITVMPSYMADKQPPLPTLPLNTKINNEGLSGGLKPITGPSATSTSPYHPPTSSASIENPLLSWSSCNFIFILSTDFATGLATTVTSPSAGAGSVPLKTGGAGSGSRPYGASSALFCRTDKENCLGNRPSIIAPGVVPSTNSNTVAVAPTAAASPLLLSPWIQVPSTLNGIASEMAGLSVRPPQTLLLTRQQQPLHSDAKPSVNGTSVTSECESSLSRPPQPDQHQLSSLLSAYFPQTAGPT</sequence>
<keyword evidence="10" id="KW-1185">Reference proteome</keyword>
<accession>A0A0R3W5U1</accession>
<keyword evidence="2" id="KW-0963">Cytoplasm</keyword>
<dbReference type="InterPro" id="IPR032396">
    <property type="entry name" value="SAS-6_N"/>
</dbReference>
<dbReference type="AlphaFoldDB" id="A0A0R3W5U1"/>
<dbReference type="OrthoDB" id="49058at2759"/>
<feature type="compositionally biased region" description="Polar residues" evidence="7">
    <location>
        <begin position="625"/>
        <end position="653"/>
    </location>
</feature>
<name>A0A0R3W5U1_TAEAS</name>
<evidence type="ECO:0000256" key="6">
    <source>
        <dbReference type="SAM" id="Coils"/>
    </source>
</evidence>
<evidence type="ECO:0000313" key="11">
    <source>
        <dbReference type="WBParaSite" id="TASK_0000550901-mRNA-1"/>
    </source>
</evidence>
<evidence type="ECO:0000256" key="1">
    <source>
        <dbReference type="ARBA" id="ARBA00004300"/>
    </source>
</evidence>
<reference evidence="9 10" key="2">
    <citation type="submission" date="2018-11" db="EMBL/GenBank/DDBJ databases">
        <authorList>
            <consortium name="Pathogen Informatics"/>
        </authorList>
    </citation>
    <scope>NUCLEOTIDE SEQUENCE [LARGE SCALE GENOMIC DNA]</scope>
</reference>
<organism evidence="11">
    <name type="scientific">Taenia asiatica</name>
    <name type="common">Asian tapeworm</name>
    <dbReference type="NCBI Taxonomy" id="60517"/>
    <lineage>
        <taxon>Eukaryota</taxon>
        <taxon>Metazoa</taxon>
        <taxon>Spiralia</taxon>
        <taxon>Lophotrochozoa</taxon>
        <taxon>Platyhelminthes</taxon>
        <taxon>Cestoda</taxon>
        <taxon>Eucestoda</taxon>
        <taxon>Cyclophyllidea</taxon>
        <taxon>Taeniidae</taxon>
        <taxon>Taenia</taxon>
    </lineage>
</organism>
<evidence type="ECO:0000256" key="3">
    <source>
        <dbReference type="ARBA" id="ARBA00023054"/>
    </source>
</evidence>
<dbReference type="Proteomes" id="UP000282613">
    <property type="component" value="Unassembled WGS sequence"/>
</dbReference>
<dbReference type="WBParaSite" id="TASK_0000550901-mRNA-1">
    <property type="protein sequence ID" value="TASK_0000550901-mRNA-1"/>
    <property type="gene ID" value="TASK_0000550901"/>
</dbReference>
<keyword evidence="5" id="KW-0131">Cell cycle</keyword>
<feature type="region of interest" description="Disordered" evidence="7">
    <location>
        <begin position="614"/>
        <end position="664"/>
    </location>
</feature>
<feature type="domain" description="Spindle assembly abnormal protein 6 N-terminal" evidence="8">
    <location>
        <begin position="34"/>
        <end position="106"/>
    </location>
</feature>
<dbReference type="PANTHER" id="PTHR44281">
    <property type="entry name" value="SPINDLE ASSEMBLY ABNORMAL PROTEIN 6 HOMOLOG"/>
    <property type="match status" value="1"/>
</dbReference>
<dbReference type="GO" id="GO:0005813">
    <property type="term" value="C:centrosome"/>
    <property type="evidence" value="ECO:0007669"/>
    <property type="project" value="UniProtKB-SubCell"/>
</dbReference>
<evidence type="ECO:0000256" key="5">
    <source>
        <dbReference type="ARBA" id="ARBA00023306"/>
    </source>
</evidence>
<protein>
    <submittedName>
        <fullName evidence="11">SAS-6_N domain-containing protein</fullName>
    </submittedName>
</protein>
<evidence type="ECO:0000259" key="8">
    <source>
        <dbReference type="Pfam" id="PF16531"/>
    </source>
</evidence>
<reference evidence="11" key="1">
    <citation type="submission" date="2017-02" db="UniProtKB">
        <authorList>
            <consortium name="WormBaseParasite"/>
        </authorList>
    </citation>
    <scope>IDENTIFICATION</scope>
</reference>
<keyword evidence="4" id="KW-0206">Cytoskeleton</keyword>
<dbReference type="EMBL" id="UYRS01018420">
    <property type="protein sequence ID" value="VDK35201.1"/>
    <property type="molecule type" value="Genomic_DNA"/>
</dbReference>
<feature type="coiled-coil region" evidence="6">
    <location>
        <begin position="197"/>
        <end position="406"/>
    </location>
</feature>
<dbReference type="InterPro" id="IPR038558">
    <property type="entry name" value="SAS-6_N_sf"/>
</dbReference>
<dbReference type="STRING" id="60517.A0A0R3W5U1"/>
<evidence type="ECO:0000313" key="9">
    <source>
        <dbReference type="EMBL" id="VDK35201.1"/>
    </source>
</evidence>
<proteinExistence type="predicted"/>
<dbReference type="PANTHER" id="PTHR44281:SF2">
    <property type="entry name" value="SPINDLE ASSEMBLY ABNORMAL PROTEIN 6 HOMOLOG"/>
    <property type="match status" value="1"/>
</dbReference>
<keyword evidence="3 6" id="KW-0175">Coiled coil</keyword>
<dbReference type="Gene3D" id="2.170.210.20">
    <property type="entry name" value="Spindle assembly abnormal protein 6, N-terminal domain"/>
    <property type="match status" value="1"/>
</dbReference>
<evidence type="ECO:0000313" key="10">
    <source>
        <dbReference type="Proteomes" id="UP000282613"/>
    </source>
</evidence>
<dbReference type="Pfam" id="PF16531">
    <property type="entry name" value="SAS-6_N"/>
    <property type="match status" value="1"/>
</dbReference>
<evidence type="ECO:0000256" key="7">
    <source>
        <dbReference type="SAM" id="MobiDB-lite"/>
    </source>
</evidence>
<evidence type="ECO:0000256" key="2">
    <source>
        <dbReference type="ARBA" id="ARBA00022490"/>
    </source>
</evidence>
<dbReference type="GO" id="GO:0005814">
    <property type="term" value="C:centriole"/>
    <property type="evidence" value="ECO:0007669"/>
    <property type="project" value="TreeGrafter"/>
</dbReference>
<comment type="subcellular location">
    <subcellularLocation>
        <location evidence="1">Cytoplasm</location>
        <location evidence="1">Cytoskeleton</location>
        <location evidence="1">Microtubule organizing center</location>
        <location evidence="1">Centrosome</location>
    </subcellularLocation>
</comment>
<evidence type="ECO:0000256" key="4">
    <source>
        <dbReference type="ARBA" id="ARBA00023212"/>
    </source>
</evidence>
<dbReference type="GO" id="GO:0007099">
    <property type="term" value="P:centriole replication"/>
    <property type="evidence" value="ECO:0007669"/>
    <property type="project" value="TreeGrafter"/>
</dbReference>
<gene>
    <name evidence="9" type="ORF">TASK_LOCUS5510</name>
</gene>